<proteinExistence type="inferred from homology"/>
<sequence length="255" mass="26695">MSTLKGRVYTVTGAASGIGQAVAIHLVELGASGIAISDVNKNGLEETKELCSQAGSTKVVITRVDVSQADQVTAWVLDTVREFGRLDGAANVAGIAGGDGDTTCQTIKQQDWDRMLNVNLNGVMYCMRAQLPHLPRPGGAIVNVSSTSGLRGLPHNAAYATSKFGVIGLTESAAGEFGRQGIRVNALLPGPIDTSIFRDGEAKGLFNSDIMSKDTCLGRMGKAHEVAKVLCFMLTDDASYVTGAHWTVDGGYSAC</sequence>
<dbReference type="CDD" id="cd05233">
    <property type="entry name" value="SDR_c"/>
    <property type="match status" value="1"/>
</dbReference>
<dbReference type="GO" id="GO:0048038">
    <property type="term" value="F:quinone binding"/>
    <property type="evidence" value="ECO:0007669"/>
    <property type="project" value="TreeGrafter"/>
</dbReference>
<dbReference type="GO" id="GO:0006633">
    <property type="term" value="P:fatty acid biosynthetic process"/>
    <property type="evidence" value="ECO:0007669"/>
    <property type="project" value="TreeGrafter"/>
</dbReference>
<evidence type="ECO:0000256" key="2">
    <source>
        <dbReference type="ARBA" id="ARBA00022857"/>
    </source>
</evidence>
<dbReference type="PRINTS" id="PR00080">
    <property type="entry name" value="SDRFAMILY"/>
</dbReference>
<evidence type="ECO:0000313" key="3">
    <source>
        <dbReference type="EMBL" id="KAJ9132417.1"/>
    </source>
</evidence>
<organism evidence="3 4">
    <name type="scientific">Pleurostoma richardsiae</name>
    <dbReference type="NCBI Taxonomy" id="41990"/>
    <lineage>
        <taxon>Eukaryota</taxon>
        <taxon>Fungi</taxon>
        <taxon>Dikarya</taxon>
        <taxon>Ascomycota</taxon>
        <taxon>Pezizomycotina</taxon>
        <taxon>Sordariomycetes</taxon>
        <taxon>Sordariomycetidae</taxon>
        <taxon>Calosphaeriales</taxon>
        <taxon>Pleurostomataceae</taxon>
        <taxon>Pleurostoma</taxon>
    </lineage>
</organism>
<dbReference type="PRINTS" id="PR00081">
    <property type="entry name" value="GDHRDH"/>
</dbReference>
<dbReference type="PROSITE" id="PS00061">
    <property type="entry name" value="ADH_SHORT"/>
    <property type="match status" value="1"/>
</dbReference>
<comment type="similarity">
    <text evidence="1">Belongs to the short-chain dehydrogenases/reductases (SDR) family.</text>
</comment>
<protein>
    <submittedName>
        <fullName evidence="3">Short chain dehydrogenase/reductase family oxidoreductase</fullName>
    </submittedName>
</protein>
<dbReference type="InterPro" id="IPR020904">
    <property type="entry name" value="Sc_DH/Rdtase_CS"/>
</dbReference>
<name>A0AA38VKC6_9PEZI</name>
<evidence type="ECO:0000313" key="4">
    <source>
        <dbReference type="Proteomes" id="UP001174694"/>
    </source>
</evidence>
<dbReference type="Pfam" id="PF13561">
    <property type="entry name" value="adh_short_C2"/>
    <property type="match status" value="1"/>
</dbReference>
<dbReference type="PANTHER" id="PTHR42760:SF45">
    <property type="entry name" value="SHORT CHAIN DEHYDROGENASE_REDUCTASE FAMILY PROTEIN, PUTATIVE (AFU_ORTHOLOGUE AFUA_3G09150)-RELATED"/>
    <property type="match status" value="1"/>
</dbReference>
<accession>A0AA38VKC6</accession>
<comment type="caution">
    <text evidence="3">The sequence shown here is derived from an EMBL/GenBank/DDBJ whole genome shotgun (WGS) entry which is preliminary data.</text>
</comment>
<dbReference type="AlphaFoldDB" id="A0AA38VKC6"/>
<evidence type="ECO:0000256" key="1">
    <source>
        <dbReference type="ARBA" id="ARBA00006484"/>
    </source>
</evidence>
<dbReference type="EMBL" id="JANBVO010000057">
    <property type="protein sequence ID" value="KAJ9132417.1"/>
    <property type="molecule type" value="Genomic_DNA"/>
</dbReference>
<reference evidence="3" key="1">
    <citation type="submission" date="2022-07" db="EMBL/GenBank/DDBJ databases">
        <title>Fungi with potential for degradation of polypropylene.</title>
        <authorList>
            <person name="Gostincar C."/>
        </authorList>
    </citation>
    <scope>NUCLEOTIDE SEQUENCE</scope>
    <source>
        <strain evidence="3">EXF-13308</strain>
    </source>
</reference>
<dbReference type="PANTHER" id="PTHR42760">
    <property type="entry name" value="SHORT-CHAIN DEHYDROGENASES/REDUCTASES FAMILY MEMBER"/>
    <property type="match status" value="1"/>
</dbReference>
<dbReference type="Proteomes" id="UP001174694">
    <property type="component" value="Unassembled WGS sequence"/>
</dbReference>
<dbReference type="SUPFAM" id="SSF51735">
    <property type="entry name" value="NAD(P)-binding Rossmann-fold domains"/>
    <property type="match status" value="1"/>
</dbReference>
<dbReference type="GO" id="GO:0016616">
    <property type="term" value="F:oxidoreductase activity, acting on the CH-OH group of donors, NAD or NADP as acceptor"/>
    <property type="evidence" value="ECO:0007669"/>
    <property type="project" value="TreeGrafter"/>
</dbReference>
<keyword evidence="2" id="KW-0521">NADP</keyword>
<dbReference type="FunFam" id="3.40.50.720:FF:000084">
    <property type="entry name" value="Short-chain dehydrogenase reductase"/>
    <property type="match status" value="1"/>
</dbReference>
<dbReference type="Gene3D" id="3.40.50.720">
    <property type="entry name" value="NAD(P)-binding Rossmann-like Domain"/>
    <property type="match status" value="1"/>
</dbReference>
<dbReference type="InterPro" id="IPR036291">
    <property type="entry name" value="NAD(P)-bd_dom_sf"/>
</dbReference>
<gene>
    <name evidence="3" type="ORF">NKR23_g11227</name>
</gene>
<keyword evidence="4" id="KW-1185">Reference proteome</keyword>
<dbReference type="InterPro" id="IPR002347">
    <property type="entry name" value="SDR_fam"/>
</dbReference>